<accession>A0A075IET2</accession>
<comment type="similarity">
    <text evidence="8">Belongs to the QueC family.</text>
</comment>
<dbReference type="PANTHER" id="PTHR42914:SF1">
    <property type="entry name" value="7-CYANO-7-DEAZAGUANINE SYNTHASE"/>
    <property type="match status" value="1"/>
</dbReference>
<evidence type="ECO:0000256" key="1">
    <source>
        <dbReference type="ARBA" id="ARBA00005061"/>
    </source>
</evidence>
<protein>
    <recommendedName>
        <fullName evidence="9">7-cyano-7-deazaguanine synthase</fullName>
        <ecNumber evidence="9">6.3.4.20</ecNumber>
    </recommendedName>
</protein>
<dbReference type="PIRSF" id="PIRSF006293">
    <property type="entry name" value="ExsB"/>
    <property type="match status" value="1"/>
</dbReference>
<proteinExistence type="inferred from homology"/>
<dbReference type="GO" id="GO:0046872">
    <property type="term" value="F:metal ion binding"/>
    <property type="evidence" value="ECO:0007669"/>
    <property type="project" value="UniProtKB-KW"/>
</dbReference>
<evidence type="ECO:0000256" key="6">
    <source>
        <dbReference type="ARBA" id="ARBA00022840"/>
    </source>
</evidence>
<evidence type="ECO:0000256" key="10">
    <source>
        <dbReference type="ARBA" id="ARBA00047890"/>
    </source>
</evidence>
<dbReference type="InterPro" id="IPR018317">
    <property type="entry name" value="QueC"/>
</dbReference>
<comment type="function">
    <text evidence="7">Catalyzes the ATP-dependent conversion of 7-carboxy-7-deazaguanine (CDG) to 7-cyano-7-deazaguanine (preQ(0)).</text>
</comment>
<reference evidence="11" key="1">
    <citation type="journal article" date="2014" name="Genome Biol. Evol.">
        <title>Pangenome evidence for extensive interdomain horizontal transfer affecting lineage core and shell genes in uncultured planktonic thaumarchaeota and euryarchaeota.</title>
        <authorList>
            <person name="Deschamps P."/>
            <person name="Zivanovic Y."/>
            <person name="Moreira D."/>
            <person name="Rodriguez-Valera F."/>
            <person name="Lopez-Garcia P."/>
        </authorList>
    </citation>
    <scope>NUCLEOTIDE SEQUENCE</scope>
</reference>
<dbReference type="Gene3D" id="3.40.50.620">
    <property type="entry name" value="HUPs"/>
    <property type="match status" value="1"/>
</dbReference>
<keyword evidence="4" id="KW-0547">Nucleotide-binding</keyword>
<keyword evidence="3" id="KW-0479">Metal-binding</keyword>
<dbReference type="EMBL" id="KF901290">
    <property type="protein sequence ID" value="AIF25437.1"/>
    <property type="molecule type" value="Genomic_DNA"/>
</dbReference>
<keyword evidence="2" id="KW-0436">Ligase</keyword>
<evidence type="ECO:0000256" key="2">
    <source>
        <dbReference type="ARBA" id="ARBA00022598"/>
    </source>
</evidence>
<organism evidence="11">
    <name type="scientific">uncultured marine thaumarchaeote SAT1000_51_C10</name>
    <dbReference type="NCBI Taxonomy" id="1456419"/>
    <lineage>
        <taxon>Archaea</taxon>
        <taxon>Nitrososphaerota</taxon>
        <taxon>environmental samples</taxon>
    </lineage>
</organism>
<name>A0A075IET2_9ARCH</name>
<evidence type="ECO:0000256" key="7">
    <source>
        <dbReference type="ARBA" id="ARBA00037768"/>
    </source>
</evidence>
<dbReference type="EC" id="6.3.4.20" evidence="9"/>
<sequence length="233" mass="26343">MLVLRLELEMKKAIVVFSGGIDSISMCAYLKEKYELYGISFLYGQKANQEIKKAKAFAKILRLKEHKTVNISFMKELYGNTNVLTDSKKNIPSKFNYSIVVPIRNGIFLSIATAWAFSINASLVAYGAHTGDKNYPDCRPAFSKKLESSFNQGEIDGIKSKIRKKIEIWSPYKAKLSKKQLLKKGYSVLGDNIFSTWSCYKNGKVQCGKCESCNNRKAAFIEVGIEDKTLYLH</sequence>
<evidence type="ECO:0000256" key="4">
    <source>
        <dbReference type="ARBA" id="ARBA00022741"/>
    </source>
</evidence>
<dbReference type="PANTHER" id="PTHR42914">
    <property type="entry name" value="7-CYANO-7-DEAZAGUANINE SYNTHASE"/>
    <property type="match status" value="1"/>
</dbReference>
<dbReference type="GO" id="GO:0016874">
    <property type="term" value="F:ligase activity"/>
    <property type="evidence" value="ECO:0007669"/>
    <property type="project" value="UniProtKB-KW"/>
</dbReference>
<evidence type="ECO:0000256" key="5">
    <source>
        <dbReference type="ARBA" id="ARBA00022833"/>
    </source>
</evidence>
<dbReference type="CDD" id="cd01995">
    <property type="entry name" value="QueC-like"/>
    <property type="match status" value="1"/>
</dbReference>
<evidence type="ECO:0000313" key="11">
    <source>
        <dbReference type="EMBL" id="AIF25437.1"/>
    </source>
</evidence>
<keyword evidence="5" id="KW-0862">Zinc</keyword>
<dbReference type="Pfam" id="PF06508">
    <property type="entry name" value="QueC"/>
    <property type="match status" value="1"/>
</dbReference>
<comment type="pathway">
    <text evidence="1">Purine metabolism; 7-cyano-7-deazaguanine biosynthesis.</text>
</comment>
<dbReference type="SUPFAM" id="SSF52402">
    <property type="entry name" value="Adenine nucleotide alpha hydrolases-like"/>
    <property type="match status" value="1"/>
</dbReference>
<dbReference type="GO" id="GO:0005524">
    <property type="term" value="F:ATP binding"/>
    <property type="evidence" value="ECO:0007669"/>
    <property type="project" value="UniProtKB-KW"/>
</dbReference>
<keyword evidence="6" id="KW-0067">ATP-binding</keyword>
<evidence type="ECO:0000256" key="3">
    <source>
        <dbReference type="ARBA" id="ARBA00022723"/>
    </source>
</evidence>
<evidence type="ECO:0000256" key="9">
    <source>
        <dbReference type="ARBA" id="ARBA00039149"/>
    </source>
</evidence>
<gene>
    <name evidence="11" type="primary">queC</name>
</gene>
<dbReference type="AlphaFoldDB" id="A0A075IET2"/>
<dbReference type="InterPro" id="IPR014729">
    <property type="entry name" value="Rossmann-like_a/b/a_fold"/>
</dbReference>
<evidence type="ECO:0000256" key="8">
    <source>
        <dbReference type="ARBA" id="ARBA00037993"/>
    </source>
</evidence>
<comment type="catalytic activity">
    <reaction evidence="10">
        <text>7-carboxy-7-carbaguanine + NH4(+) + 2 ATP = 7-cyano-7-carbaguanine + 2 AMP + 2 diphosphate + 2 H(+)</text>
        <dbReference type="Rhea" id="RHEA:27982"/>
        <dbReference type="ChEBI" id="CHEBI:15378"/>
        <dbReference type="ChEBI" id="CHEBI:28938"/>
        <dbReference type="ChEBI" id="CHEBI:30616"/>
        <dbReference type="ChEBI" id="CHEBI:33019"/>
        <dbReference type="ChEBI" id="CHEBI:45075"/>
        <dbReference type="ChEBI" id="CHEBI:61036"/>
        <dbReference type="ChEBI" id="CHEBI:456215"/>
        <dbReference type="EC" id="6.3.4.20"/>
    </reaction>
</comment>